<evidence type="ECO:0000313" key="2">
    <source>
        <dbReference type="EMBL" id="TKD12699.1"/>
    </source>
</evidence>
<evidence type="ECO:0000256" key="1">
    <source>
        <dbReference type="SAM" id="MobiDB-lite"/>
    </source>
</evidence>
<evidence type="ECO:0000313" key="3">
    <source>
        <dbReference type="Proteomes" id="UP000309215"/>
    </source>
</evidence>
<reference evidence="2 3" key="1">
    <citation type="submission" date="2019-04" db="EMBL/GenBank/DDBJ databases">
        <authorList>
            <person name="Li Y."/>
            <person name="Wang J."/>
        </authorList>
    </citation>
    <scope>NUCLEOTIDE SEQUENCE [LARGE SCALE GENOMIC DNA]</scope>
    <source>
        <strain evidence="2 3">DSM 14668</strain>
    </source>
</reference>
<dbReference type="EMBL" id="SSMQ01000002">
    <property type="protein sequence ID" value="TKD12699.1"/>
    <property type="molecule type" value="Genomic_DNA"/>
</dbReference>
<protein>
    <submittedName>
        <fullName evidence="2">Uncharacterized protein</fullName>
    </submittedName>
</protein>
<gene>
    <name evidence="2" type="ORF">E8A74_02810</name>
</gene>
<accession>A0A4U1JJ44</accession>
<feature type="region of interest" description="Disordered" evidence="1">
    <location>
        <begin position="158"/>
        <end position="199"/>
    </location>
</feature>
<name>A0A4U1JJ44_9BACT</name>
<keyword evidence="3" id="KW-1185">Reference proteome</keyword>
<feature type="compositionally biased region" description="Basic and acidic residues" evidence="1">
    <location>
        <begin position="183"/>
        <end position="199"/>
    </location>
</feature>
<dbReference type="AlphaFoldDB" id="A0A4U1JJ44"/>
<sequence length="269" mass="30393">MPKPENPSTSGVVYRDIPIDWEALEDAFENNAPEVHSYLHLVTGDVLRVVDGVADPQMHARIAADPNYLRIDPVSSREQYRWMERFIPMVEDPELQGKLTQAIDGKGAFRRFKDVLMSYGPERERWFSFRSERLRIFMEAWLNAHALNPIARPVWVPEQPPSRTGAEGQPADAPVAPPAPSTRELREEPPRELRRGKSVETLRKNLRDIADALGPRDLDTLTAFAEFLKARRAARSFAHHYEGSHTHTEEEPAPASQEIVGGEARSASS</sequence>
<dbReference type="Proteomes" id="UP000309215">
    <property type="component" value="Unassembled WGS sequence"/>
</dbReference>
<feature type="region of interest" description="Disordered" evidence="1">
    <location>
        <begin position="239"/>
        <end position="269"/>
    </location>
</feature>
<feature type="compositionally biased region" description="Basic and acidic residues" evidence="1">
    <location>
        <begin position="239"/>
        <end position="250"/>
    </location>
</feature>
<proteinExistence type="predicted"/>
<organism evidence="2 3">
    <name type="scientific">Polyangium fumosum</name>
    <dbReference type="NCBI Taxonomy" id="889272"/>
    <lineage>
        <taxon>Bacteria</taxon>
        <taxon>Pseudomonadati</taxon>
        <taxon>Myxococcota</taxon>
        <taxon>Polyangia</taxon>
        <taxon>Polyangiales</taxon>
        <taxon>Polyangiaceae</taxon>
        <taxon>Polyangium</taxon>
    </lineage>
</organism>
<dbReference type="OrthoDB" id="9816539at2"/>
<dbReference type="InterPro" id="IPR005361">
    <property type="entry name" value="UPF0158"/>
</dbReference>
<comment type="caution">
    <text evidence="2">The sequence shown here is derived from an EMBL/GenBank/DDBJ whole genome shotgun (WGS) entry which is preliminary data.</text>
</comment>
<dbReference type="RefSeq" id="WP_136927336.1">
    <property type="nucleotide sequence ID" value="NZ_SSMQ01000002.1"/>
</dbReference>
<dbReference type="Pfam" id="PF03682">
    <property type="entry name" value="UPF0158"/>
    <property type="match status" value="1"/>
</dbReference>